<evidence type="ECO:0000313" key="7">
    <source>
        <dbReference type="EMBL" id="POQ98390.1"/>
    </source>
</evidence>
<sequence length="290" mass="31507">MTIGGTVRMSRFGKGLIVALMVLCAVYFLVPLYVMLVNSVKPLSEIRAGNMMALPRDFSLDFWGKAWATAQIGVQATGLRPYFMNSVVMVIPSVIFSTVIGALAGFVLSQWPVKHSRLLFGLILFGAFIPFQTVLIPMARILGMLRLSGTTRGLILVHTVYGVAFTTLFFRNSYAGIPHELVQSAQVDGAHFMRIVLSIILPNSAAVLMVSVIWQTTNIWNDFLFGASFGGSRGQPMQVALNNLVSSSTGVLEYNVHFAGALMAALPTLVIYLVSGRYFVRGLMSGSVKG</sequence>
<proteinExistence type="inferred from homology"/>
<feature type="transmembrane region" description="Helical" evidence="5">
    <location>
        <begin position="87"/>
        <end position="108"/>
    </location>
</feature>
<comment type="subcellular location">
    <subcellularLocation>
        <location evidence="1 5">Cell membrane</location>
        <topology evidence="1 5">Multi-pass membrane protein</topology>
    </subcellularLocation>
</comment>
<dbReference type="PROSITE" id="PS50928">
    <property type="entry name" value="ABC_TM1"/>
    <property type="match status" value="1"/>
</dbReference>
<dbReference type="Pfam" id="PF00528">
    <property type="entry name" value="BPD_transp_1"/>
    <property type="match status" value="1"/>
</dbReference>
<dbReference type="RefSeq" id="WP_103681207.1">
    <property type="nucleotide sequence ID" value="NZ_LPWH01000123.1"/>
</dbReference>
<evidence type="ECO:0000256" key="5">
    <source>
        <dbReference type="RuleBase" id="RU363032"/>
    </source>
</evidence>
<dbReference type="PANTHER" id="PTHR43879:SF1">
    <property type="entry name" value="GLUCOSE IMPORT SYSTEM PERMEASE PROTEIN GLCU"/>
    <property type="match status" value="1"/>
</dbReference>
<keyword evidence="4 5" id="KW-0472">Membrane</keyword>
<accession>A0A2S4JG55</accession>
<dbReference type="GO" id="GO:0005886">
    <property type="term" value="C:plasma membrane"/>
    <property type="evidence" value="ECO:0007669"/>
    <property type="project" value="UniProtKB-SubCell"/>
</dbReference>
<reference evidence="8" key="1">
    <citation type="submission" date="2015-12" db="EMBL/GenBank/DDBJ databases">
        <authorList>
            <person name="Lodha T.D."/>
            <person name="Chintalapati S."/>
            <person name="Chintalapati V.R."/>
            <person name="Sravanthi T."/>
        </authorList>
    </citation>
    <scope>NUCLEOTIDE SEQUENCE [LARGE SCALE GENOMIC DNA]</scope>
    <source>
        <strain evidence="8">JC133</strain>
    </source>
</reference>
<evidence type="ECO:0000256" key="2">
    <source>
        <dbReference type="ARBA" id="ARBA00022692"/>
    </source>
</evidence>
<evidence type="ECO:0000256" key="4">
    <source>
        <dbReference type="ARBA" id="ARBA00023136"/>
    </source>
</evidence>
<dbReference type="SUPFAM" id="SSF161098">
    <property type="entry name" value="MetI-like"/>
    <property type="match status" value="1"/>
</dbReference>
<dbReference type="PANTHER" id="PTHR43879">
    <property type="entry name" value="ABC TRANSPORTER PERMEASE PROTEIN"/>
    <property type="match status" value="1"/>
</dbReference>
<evidence type="ECO:0000256" key="3">
    <source>
        <dbReference type="ARBA" id="ARBA00022989"/>
    </source>
</evidence>
<keyword evidence="2 5" id="KW-0812">Transmembrane</keyword>
<name>A0A2S4JG55_9SPIO</name>
<dbReference type="GO" id="GO:0055085">
    <property type="term" value="P:transmembrane transport"/>
    <property type="evidence" value="ECO:0007669"/>
    <property type="project" value="InterPro"/>
</dbReference>
<dbReference type="InterPro" id="IPR000515">
    <property type="entry name" value="MetI-like"/>
</dbReference>
<dbReference type="OrthoDB" id="187395at2"/>
<keyword evidence="5" id="KW-0813">Transport</keyword>
<feature type="transmembrane region" description="Helical" evidence="5">
    <location>
        <begin position="120"/>
        <end position="142"/>
    </location>
</feature>
<organism evidence="7 8">
    <name type="scientific">Alkalispirochaeta sphaeroplastigenens</name>
    <dbReference type="NCBI Taxonomy" id="1187066"/>
    <lineage>
        <taxon>Bacteria</taxon>
        <taxon>Pseudomonadati</taxon>
        <taxon>Spirochaetota</taxon>
        <taxon>Spirochaetia</taxon>
        <taxon>Spirochaetales</taxon>
        <taxon>Spirochaetaceae</taxon>
        <taxon>Alkalispirochaeta</taxon>
    </lineage>
</organism>
<dbReference type="InterPro" id="IPR035906">
    <property type="entry name" value="MetI-like_sf"/>
</dbReference>
<comment type="caution">
    <text evidence="7">The sequence shown here is derived from an EMBL/GenBank/DDBJ whole genome shotgun (WGS) entry which is preliminary data.</text>
</comment>
<comment type="similarity">
    <text evidence="5">Belongs to the binding-protein-dependent transport system permease family.</text>
</comment>
<feature type="domain" description="ABC transmembrane type-1" evidence="6">
    <location>
        <begin position="83"/>
        <end position="275"/>
    </location>
</feature>
<dbReference type="Proteomes" id="UP000237350">
    <property type="component" value="Unassembled WGS sequence"/>
</dbReference>
<evidence type="ECO:0000256" key="1">
    <source>
        <dbReference type="ARBA" id="ARBA00004651"/>
    </source>
</evidence>
<feature type="transmembrane region" description="Helical" evidence="5">
    <location>
        <begin position="12"/>
        <end position="34"/>
    </location>
</feature>
<dbReference type="EMBL" id="LPWH01000123">
    <property type="protein sequence ID" value="POQ98390.1"/>
    <property type="molecule type" value="Genomic_DNA"/>
</dbReference>
<gene>
    <name evidence="7" type="ORF">AU468_13630</name>
</gene>
<keyword evidence="8" id="KW-1185">Reference proteome</keyword>
<feature type="transmembrane region" description="Helical" evidence="5">
    <location>
        <begin position="154"/>
        <end position="174"/>
    </location>
</feature>
<feature type="transmembrane region" description="Helical" evidence="5">
    <location>
        <begin position="195"/>
        <end position="214"/>
    </location>
</feature>
<feature type="transmembrane region" description="Helical" evidence="5">
    <location>
        <begin position="254"/>
        <end position="274"/>
    </location>
</feature>
<evidence type="ECO:0000313" key="8">
    <source>
        <dbReference type="Proteomes" id="UP000237350"/>
    </source>
</evidence>
<dbReference type="Gene3D" id="1.10.3720.10">
    <property type="entry name" value="MetI-like"/>
    <property type="match status" value="1"/>
</dbReference>
<dbReference type="AlphaFoldDB" id="A0A2S4JG55"/>
<dbReference type="CDD" id="cd06261">
    <property type="entry name" value="TM_PBP2"/>
    <property type="match status" value="1"/>
</dbReference>
<evidence type="ECO:0000259" key="6">
    <source>
        <dbReference type="PROSITE" id="PS50928"/>
    </source>
</evidence>
<protein>
    <submittedName>
        <fullName evidence="7">Sugar ABC transporter permease</fullName>
    </submittedName>
</protein>
<keyword evidence="3 5" id="KW-1133">Transmembrane helix</keyword>